<dbReference type="EMBL" id="JBHTIS010001761">
    <property type="protein sequence ID" value="MFD1048730.1"/>
    <property type="molecule type" value="Genomic_DNA"/>
</dbReference>
<name>A0ABW3MI25_9PSEU</name>
<dbReference type="Proteomes" id="UP001597045">
    <property type="component" value="Unassembled WGS sequence"/>
</dbReference>
<protein>
    <submittedName>
        <fullName evidence="3">MFS transporter</fullName>
    </submittedName>
</protein>
<evidence type="ECO:0000256" key="1">
    <source>
        <dbReference type="ARBA" id="ARBA00022448"/>
    </source>
</evidence>
<sequence>MWGLFQDIEDPSVFVETFVVPTWHEHLRQHVERGTVGDQRLEARARELLAPGAVPRVRHLVWATATVAWNRREPARRGWRRAG</sequence>
<proteinExistence type="predicted"/>
<dbReference type="InterPro" id="IPR010290">
    <property type="entry name" value="TM_effector"/>
</dbReference>
<keyword evidence="4" id="KW-1185">Reference proteome</keyword>
<gene>
    <name evidence="3" type="ORF">ACFQ1S_25965</name>
</gene>
<keyword evidence="2" id="KW-1003">Cell membrane</keyword>
<comment type="caution">
    <text evidence="3">The sequence shown here is derived from an EMBL/GenBank/DDBJ whole genome shotgun (WGS) entry which is preliminary data.</text>
</comment>
<keyword evidence="2" id="KW-0472">Membrane</keyword>
<evidence type="ECO:0000256" key="2">
    <source>
        <dbReference type="ARBA" id="ARBA00022475"/>
    </source>
</evidence>
<evidence type="ECO:0000313" key="3">
    <source>
        <dbReference type="EMBL" id="MFD1048730.1"/>
    </source>
</evidence>
<keyword evidence="1" id="KW-0813">Transport</keyword>
<accession>A0ABW3MI25</accession>
<evidence type="ECO:0000313" key="4">
    <source>
        <dbReference type="Proteomes" id="UP001597045"/>
    </source>
</evidence>
<dbReference type="Pfam" id="PF05977">
    <property type="entry name" value="MFS_3"/>
    <property type="match status" value="1"/>
</dbReference>
<reference evidence="4" key="1">
    <citation type="journal article" date="2019" name="Int. J. Syst. Evol. Microbiol.">
        <title>The Global Catalogue of Microorganisms (GCM) 10K type strain sequencing project: providing services to taxonomists for standard genome sequencing and annotation.</title>
        <authorList>
            <consortium name="The Broad Institute Genomics Platform"/>
            <consortium name="The Broad Institute Genome Sequencing Center for Infectious Disease"/>
            <person name="Wu L."/>
            <person name="Ma J."/>
        </authorList>
    </citation>
    <scope>NUCLEOTIDE SEQUENCE [LARGE SCALE GENOMIC DNA]</scope>
    <source>
        <strain evidence="4">JCM 31486</strain>
    </source>
</reference>
<organism evidence="3 4">
    <name type="scientific">Kibdelosporangium lantanae</name>
    <dbReference type="NCBI Taxonomy" id="1497396"/>
    <lineage>
        <taxon>Bacteria</taxon>
        <taxon>Bacillati</taxon>
        <taxon>Actinomycetota</taxon>
        <taxon>Actinomycetes</taxon>
        <taxon>Pseudonocardiales</taxon>
        <taxon>Pseudonocardiaceae</taxon>
        <taxon>Kibdelosporangium</taxon>
    </lineage>
</organism>